<gene>
    <name evidence="1" type="ORF">H1164_06085</name>
</gene>
<dbReference type="Pfam" id="PF10764">
    <property type="entry name" value="Gin"/>
    <property type="match status" value="1"/>
</dbReference>
<proteinExistence type="predicted"/>
<comment type="caution">
    <text evidence="1">The sequence shown here is derived from an EMBL/GenBank/DDBJ whole genome shotgun (WGS) entry which is preliminary data.</text>
</comment>
<accession>A0A7W1X9E5</accession>
<dbReference type="RefSeq" id="WP_160173831.1">
    <property type="nucleotide sequence ID" value="NZ_JACEIP010000006.1"/>
</dbReference>
<dbReference type="EMBL" id="JACEIP010000006">
    <property type="protein sequence ID" value="MBA4542471.1"/>
    <property type="molecule type" value="Genomic_DNA"/>
</dbReference>
<reference evidence="1 2" key="1">
    <citation type="submission" date="2020-07" db="EMBL/GenBank/DDBJ databases">
        <authorList>
            <person name="Feng H."/>
        </authorList>
    </citation>
    <scope>NUCLEOTIDE SEQUENCE [LARGE SCALE GENOMIC DNA]</scope>
    <source>
        <strain evidence="2">s-11</strain>
    </source>
</reference>
<evidence type="ECO:0000313" key="1">
    <source>
        <dbReference type="EMBL" id="MBA4542471.1"/>
    </source>
</evidence>
<dbReference type="AlphaFoldDB" id="A0A7W1X9E5"/>
<dbReference type="OrthoDB" id="2886653at2"/>
<organism evidence="1 2">
    <name type="scientific">Thermoactinomyces daqus</name>
    <dbReference type="NCBI Taxonomy" id="1329516"/>
    <lineage>
        <taxon>Bacteria</taxon>
        <taxon>Bacillati</taxon>
        <taxon>Bacillota</taxon>
        <taxon>Bacilli</taxon>
        <taxon>Bacillales</taxon>
        <taxon>Thermoactinomycetaceae</taxon>
        <taxon>Thermoactinomyces</taxon>
    </lineage>
</organism>
<dbReference type="Proteomes" id="UP000530514">
    <property type="component" value="Unassembled WGS sequence"/>
</dbReference>
<keyword evidence="2" id="KW-1185">Reference proteome</keyword>
<dbReference type="InterPro" id="IPR019700">
    <property type="entry name" value="Sigma-G_inhibitor_Gin"/>
</dbReference>
<sequence>MQNINTSLTATIMNFPQKTGLLVIVYCLNHCPFGNDVNKRERRAIEMENKQPYHCIICDQVRDEMLPLLEQYICTLCERELARSTVDDLRYGYYVWRLRVFWNHQGKTLYEAP</sequence>
<protein>
    <submittedName>
        <fullName evidence="1">Sigma factor G inhibitor Gin</fullName>
    </submittedName>
</protein>
<evidence type="ECO:0000313" key="2">
    <source>
        <dbReference type="Proteomes" id="UP000530514"/>
    </source>
</evidence>
<name>A0A7W1X9E5_9BACL</name>